<protein>
    <submittedName>
        <fullName evidence="2">Uncharacterized protein</fullName>
    </submittedName>
</protein>
<keyword evidence="3" id="KW-1185">Reference proteome</keyword>
<proteinExistence type="predicted"/>
<dbReference type="EMBL" id="MSFK01000020">
    <property type="protein sequence ID" value="PWY81611.1"/>
    <property type="molecule type" value="Genomic_DNA"/>
</dbReference>
<sequence>MYLGLKDNAMPVLGFSQPTITIHSWPEGKKRIKPKRKNIQQKGFAGGHPPNY</sequence>
<evidence type="ECO:0000313" key="3">
    <source>
        <dbReference type="Proteomes" id="UP000246702"/>
    </source>
</evidence>
<comment type="caution">
    <text evidence="2">The sequence shown here is derived from an EMBL/GenBank/DDBJ whole genome shotgun (WGS) entry which is preliminary data.</text>
</comment>
<dbReference type="Proteomes" id="UP000246702">
    <property type="component" value="Unassembled WGS sequence"/>
</dbReference>
<feature type="region of interest" description="Disordered" evidence="1">
    <location>
        <begin position="29"/>
        <end position="52"/>
    </location>
</feature>
<reference evidence="2 3" key="1">
    <citation type="submission" date="2016-12" db="EMBL/GenBank/DDBJ databases">
        <title>The genomes of Aspergillus section Nigri reveals drivers in fungal speciation.</title>
        <authorList>
            <consortium name="DOE Joint Genome Institute"/>
            <person name="Vesth T.C."/>
            <person name="Nybo J."/>
            <person name="Theobald S."/>
            <person name="Brandl J."/>
            <person name="Frisvad J.C."/>
            <person name="Nielsen K.F."/>
            <person name="Lyhne E.K."/>
            <person name="Kogle M.E."/>
            <person name="Kuo A."/>
            <person name="Riley R."/>
            <person name="Clum A."/>
            <person name="Nolan M."/>
            <person name="Lipzen A."/>
            <person name="Salamov A."/>
            <person name="Henrissat B."/>
            <person name="Wiebenga A."/>
            <person name="De Vries R.P."/>
            <person name="Grigoriev I.V."/>
            <person name="Mortensen U.H."/>
            <person name="Andersen M.R."/>
            <person name="Baker S.E."/>
        </authorList>
    </citation>
    <scope>NUCLEOTIDE SEQUENCE [LARGE SCALE GENOMIC DNA]</scope>
    <source>
        <strain evidence="2 3">CBS 115572</strain>
    </source>
</reference>
<dbReference type="OrthoDB" id="4510750at2759"/>
<organism evidence="2 3">
    <name type="scientific">Aspergillus sclerotioniger CBS 115572</name>
    <dbReference type="NCBI Taxonomy" id="1450535"/>
    <lineage>
        <taxon>Eukaryota</taxon>
        <taxon>Fungi</taxon>
        <taxon>Dikarya</taxon>
        <taxon>Ascomycota</taxon>
        <taxon>Pezizomycotina</taxon>
        <taxon>Eurotiomycetes</taxon>
        <taxon>Eurotiomycetidae</taxon>
        <taxon>Eurotiales</taxon>
        <taxon>Aspergillaceae</taxon>
        <taxon>Aspergillus</taxon>
        <taxon>Aspergillus subgen. Circumdati</taxon>
    </lineage>
</organism>
<evidence type="ECO:0000313" key="2">
    <source>
        <dbReference type="EMBL" id="PWY81611.1"/>
    </source>
</evidence>
<gene>
    <name evidence="2" type="ORF">BO94DRAFT_146500</name>
</gene>
<evidence type="ECO:0000256" key="1">
    <source>
        <dbReference type="SAM" id="MobiDB-lite"/>
    </source>
</evidence>
<name>A0A317W7F8_9EURO</name>
<accession>A0A317W7F8</accession>
<feature type="compositionally biased region" description="Basic residues" evidence="1">
    <location>
        <begin position="30"/>
        <end position="39"/>
    </location>
</feature>
<dbReference type="AlphaFoldDB" id="A0A317W7F8"/>